<gene>
    <name evidence="3" type="primary">orf2</name>
</gene>
<dbReference type="Gene3D" id="3.10.560.10">
    <property type="entry name" value="Outer membrane lipoprotein wza domain like"/>
    <property type="match status" value="1"/>
</dbReference>
<protein>
    <submittedName>
        <fullName evidence="3">Uncharacterized protein</fullName>
    </submittedName>
</protein>
<dbReference type="Gene3D" id="3.10.20.700">
    <property type="match status" value="1"/>
</dbReference>
<evidence type="ECO:0000313" key="3">
    <source>
        <dbReference type="EMBL" id="AXL04904.1"/>
    </source>
</evidence>
<dbReference type="Pfam" id="PF20616">
    <property type="entry name" value="Caps_syn_GfcC_N"/>
    <property type="match status" value="1"/>
</dbReference>
<dbReference type="Pfam" id="PF06251">
    <property type="entry name" value="Caps_syn_GfcC_C"/>
    <property type="match status" value="1"/>
</dbReference>
<dbReference type="AlphaFoldDB" id="A0A346ACE2"/>
<dbReference type="InterPro" id="IPR046459">
    <property type="entry name" value="Caps_syn_GfcC_N"/>
</dbReference>
<dbReference type="EMBL" id="MH449676">
    <property type="protein sequence ID" value="AXL04904.1"/>
    <property type="molecule type" value="Genomic_DNA"/>
</dbReference>
<organism evidence="3">
    <name type="scientific">Aeromonas hydrophila</name>
    <dbReference type="NCBI Taxonomy" id="644"/>
    <lineage>
        <taxon>Bacteria</taxon>
        <taxon>Pseudomonadati</taxon>
        <taxon>Pseudomonadota</taxon>
        <taxon>Gammaproteobacteria</taxon>
        <taxon>Aeromonadales</taxon>
        <taxon>Aeromonadaceae</taxon>
        <taxon>Aeromonas</taxon>
    </lineage>
</organism>
<sequence length="252" mass="28311">MKIRNIYFLSILITGHAWADATISIWWKGQPIKDLHYAKQVTLSNALSDPTVLSYGPYWPVGQISTPARQQELEHQRQVILADLTVLSKMWSDMGEPSLASSTLQLLQQLQQLELTGRFDVSVDPDVNQARSGVDAPILKGHYQLYLAPRHPEVQIAGLVKQIGDVPLLPGAGLREYWKRKDILEGGDPAGVYLVSPSGKYDWFPVAIWNERHVEAMPGATLFVGFSPDVLPKQYQNLNERILTLFANRMPK</sequence>
<evidence type="ECO:0000259" key="2">
    <source>
        <dbReference type="Pfam" id="PF20616"/>
    </source>
</evidence>
<reference evidence="3" key="1">
    <citation type="submission" date="2018-06" db="EMBL/GenBank/DDBJ databases">
        <title>Genetic diversity of the Aeromonas Hydrophila O antigens and development of a suspension array for serotype detection.</title>
        <authorList>
            <person name="Cao H."/>
            <person name="Liu B."/>
        </authorList>
    </citation>
    <scope>NUCLEOTIDE SEQUENCE</scope>
    <source>
        <strain evidence="3">G5374</strain>
    </source>
</reference>
<feature type="domain" description="Capsule biosynthesis GfcC-like N-terminal" evidence="2">
    <location>
        <begin position="19"/>
        <end position="150"/>
    </location>
</feature>
<name>A0A346ACE2_AERHY</name>
<dbReference type="InterPro" id="IPR010425">
    <property type="entry name" value="Caps_synth_GfcC-like_C"/>
</dbReference>
<proteinExistence type="predicted"/>
<evidence type="ECO:0000259" key="1">
    <source>
        <dbReference type="Pfam" id="PF06251"/>
    </source>
</evidence>
<feature type="domain" description="Capsule biosynthesis GfcC-like C-terminal" evidence="1">
    <location>
        <begin position="162"/>
        <end position="251"/>
    </location>
</feature>
<accession>A0A346ACE2</accession>